<evidence type="ECO:0000256" key="9">
    <source>
        <dbReference type="ARBA" id="ARBA00022989"/>
    </source>
</evidence>
<dbReference type="Proteomes" id="UP000239446">
    <property type="component" value="Unassembled WGS sequence"/>
</dbReference>
<evidence type="ECO:0000313" key="15">
    <source>
        <dbReference type="EMBL" id="PPK53043.1"/>
    </source>
</evidence>
<evidence type="ECO:0000256" key="7">
    <source>
        <dbReference type="ARBA" id="ARBA00022723"/>
    </source>
</evidence>
<organism evidence="16 17">
    <name type="scientific">Marinobacter persicus</name>
    <dbReference type="NCBI Taxonomy" id="930118"/>
    <lineage>
        <taxon>Bacteria</taxon>
        <taxon>Pseudomonadati</taxon>
        <taxon>Pseudomonadota</taxon>
        <taxon>Gammaproteobacteria</taxon>
        <taxon>Pseudomonadales</taxon>
        <taxon>Marinobacteraceae</taxon>
        <taxon>Marinobacter</taxon>
    </lineage>
</organism>
<dbReference type="GO" id="GO:0009055">
    <property type="term" value="F:electron transfer activity"/>
    <property type="evidence" value="ECO:0007669"/>
    <property type="project" value="InterPro"/>
</dbReference>
<dbReference type="GO" id="GO:0020037">
    <property type="term" value="F:heme binding"/>
    <property type="evidence" value="ECO:0007669"/>
    <property type="project" value="TreeGrafter"/>
</dbReference>
<dbReference type="RefSeq" id="WP_104415121.1">
    <property type="nucleotide sequence ID" value="NZ_PTIT01000003.1"/>
</dbReference>
<feature type="transmembrane region" description="Helical" evidence="13">
    <location>
        <begin position="55"/>
        <end position="72"/>
    </location>
</feature>
<dbReference type="SUPFAM" id="SSF81342">
    <property type="entry name" value="Transmembrane di-heme cytochromes"/>
    <property type="match status" value="1"/>
</dbReference>
<evidence type="ECO:0000313" key="16">
    <source>
        <dbReference type="EMBL" id="PPK55920.1"/>
    </source>
</evidence>
<evidence type="ECO:0000313" key="17">
    <source>
        <dbReference type="Proteomes" id="UP000239446"/>
    </source>
</evidence>
<comment type="similarity">
    <text evidence="12">Belongs to the cytochrome b561 family.</text>
</comment>
<evidence type="ECO:0000256" key="8">
    <source>
        <dbReference type="ARBA" id="ARBA00022982"/>
    </source>
</evidence>
<keyword evidence="11 13" id="KW-0472">Membrane</keyword>
<feature type="transmembrane region" description="Helical" evidence="13">
    <location>
        <begin position="92"/>
        <end position="111"/>
    </location>
</feature>
<dbReference type="PANTHER" id="PTHR30529">
    <property type="entry name" value="CYTOCHROME B561"/>
    <property type="match status" value="1"/>
</dbReference>
<dbReference type="GO" id="GO:0046872">
    <property type="term" value="F:metal ion binding"/>
    <property type="evidence" value="ECO:0007669"/>
    <property type="project" value="UniProtKB-KW"/>
</dbReference>
<evidence type="ECO:0000256" key="6">
    <source>
        <dbReference type="ARBA" id="ARBA00022692"/>
    </source>
</evidence>
<evidence type="ECO:0000256" key="1">
    <source>
        <dbReference type="ARBA" id="ARBA00001970"/>
    </source>
</evidence>
<keyword evidence="7" id="KW-0479">Metal-binding</keyword>
<reference evidence="15 18" key="1">
    <citation type="submission" date="2018-02" db="EMBL/GenBank/DDBJ databases">
        <title>Deep subsurface shale carbon reservoir microbial communities from Ohio and West Virginia, USA.</title>
        <authorList>
            <person name="Wrighton K."/>
        </authorList>
    </citation>
    <scope>NUCLEOTIDE SEQUENCE [LARGE SCALE GENOMIC DNA]</scope>
    <source>
        <strain evidence="15 18">UTICA-S1B6</strain>
    </source>
</reference>
<dbReference type="GO" id="GO:0022904">
    <property type="term" value="P:respiratory electron transport chain"/>
    <property type="evidence" value="ECO:0007669"/>
    <property type="project" value="InterPro"/>
</dbReference>
<evidence type="ECO:0000256" key="3">
    <source>
        <dbReference type="ARBA" id="ARBA00022448"/>
    </source>
</evidence>
<feature type="transmembrane region" description="Helical" evidence="13">
    <location>
        <begin position="144"/>
        <end position="164"/>
    </location>
</feature>
<dbReference type="EMBL" id="PTIT01000003">
    <property type="protein sequence ID" value="PPK53043.1"/>
    <property type="molecule type" value="Genomic_DNA"/>
</dbReference>
<comment type="caution">
    <text evidence="16">The sequence shown here is derived from an EMBL/GenBank/DDBJ whole genome shotgun (WGS) entry which is preliminary data.</text>
</comment>
<evidence type="ECO:0000256" key="10">
    <source>
        <dbReference type="ARBA" id="ARBA00023004"/>
    </source>
</evidence>
<dbReference type="Proteomes" id="UP000239648">
    <property type="component" value="Unassembled WGS sequence"/>
</dbReference>
<keyword evidence="6 13" id="KW-0812">Transmembrane</keyword>
<dbReference type="PANTHER" id="PTHR30529:SF1">
    <property type="entry name" value="CYTOCHROME B561 HOMOLOG 2"/>
    <property type="match status" value="1"/>
</dbReference>
<keyword evidence="8" id="KW-0249">Electron transport</keyword>
<gene>
    <name evidence="16" type="ORF">B0H24_1003117</name>
    <name evidence="15" type="ORF">BY455_103117</name>
</gene>
<evidence type="ECO:0000256" key="2">
    <source>
        <dbReference type="ARBA" id="ARBA00004651"/>
    </source>
</evidence>
<evidence type="ECO:0000313" key="18">
    <source>
        <dbReference type="Proteomes" id="UP000239648"/>
    </source>
</evidence>
<proteinExistence type="inferred from homology"/>
<comment type="subcellular location">
    <subcellularLocation>
        <location evidence="2">Cell membrane</location>
        <topology evidence="2">Multi-pass membrane protein</topology>
    </subcellularLocation>
</comment>
<dbReference type="InterPro" id="IPR052168">
    <property type="entry name" value="Cytochrome_b561_oxidase"/>
</dbReference>
<dbReference type="InterPro" id="IPR016174">
    <property type="entry name" value="Di-haem_cyt_TM"/>
</dbReference>
<feature type="domain" description="Cytochrome b561 bacterial/Ni-hydrogenase" evidence="14">
    <location>
        <begin position="10"/>
        <end position="180"/>
    </location>
</feature>
<evidence type="ECO:0000256" key="11">
    <source>
        <dbReference type="ARBA" id="ARBA00023136"/>
    </source>
</evidence>
<sequence>MAMRNSKSGYGWMAIFLHWLVAAAVVGLFALGFWMVDLSYYDPWYRQAPDIHRSIGLLLFVTVLFRVVWRWINLAPRPPVNHTRWEVLSAHLVHMLLYVLMFVAMVSGYLISTADGSAISVFGWFEVPSVTGRMKGLEETAGSVHYWSTWGLVALAGLHGLAALKHHFWDRDQTLLRMLGQP</sequence>
<accession>A0A2S6G9T4</accession>
<reference evidence="16 17" key="2">
    <citation type="submission" date="2018-02" db="EMBL/GenBank/DDBJ databases">
        <title>Subsurface microbial communities from deep shales in Ohio and West Virginia, USA.</title>
        <authorList>
            <person name="Wrighton K."/>
        </authorList>
    </citation>
    <scope>NUCLEOTIDE SEQUENCE [LARGE SCALE GENOMIC DNA]</scope>
    <source>
        <strain evidence="16 17">UTICA-S1B9</strain>
    </source>
</reference>
<evidence type="ECO:0000256" key="4">
    <source>
        <dbReference type="ARBA" id="ARBA00022475"/>
    </source>
</evidence>
<dbReference type="InterPro" id="IPR011577">
    <property type="entry name" value="Cyt_b561_bac/Ni-Hgenase"/>
</dbReference>
<comment type="cofactor">
    <cofactor evidence="1">
        <name>heme b</name>
        <dbReference type="ChEBI" id="CHEBI:60344"/>
    </cofactor>
</comment>
<keyword evidence="10" id="KW-0408">Iron</keyword>
<feature type="transmembrane region" description="Helical" evidence="13">
    <location>
        <begin position="12"/>
        <end position="35"/>
    </location>
</feature>
<evidence type="ECO:0000259" key="14">
    <source>
        <dbReference type="Pfam" id="PF01292"/>
    </source>
</evidence>
<dbReference type="GO" id="GO:0005886">
    <property type="term" value="C:plasma membrane"/>
    <property type="evidence" value="ECO:0007669"/>
    <property type="project" value="UniProtKB-SubCell"/>
</dbReference>
<dbReference type="EMBL" id="PTIU01000003">
    <property type="protein sequence ID" value="PPK55920.1"/>
    <property type="molecule type" value="Genomic_DNA"/>
</dbReference>
<evidence type="ECO:0000256" key="12">
    <source>
        <dbReference type="ARBA" id="ARBA00037975"/>
    </source>
</evidence>
<evidence type="ECO:0000256" key="13">
    <source>
        <dbReference type="SAM" id="Phobius"/>
    </source>
</evidence>
<keyword evidence="5" id="KW-0349">Heme</keyword>
<name>A0A2S6G9T4_9GAMM</name>
<keyword evidence="3" id="KW-0813">Transport</keyword>
<keyword evidence="4" id="KW-1003">Cell membrane</keyword>
<evidence type="ECO:0000256" key="5">
    <source>
        <dbReference type="ARBA" id="ARBA00022617"/>
    </source>
</evidence>
<dbReference type="Gene3D" id="1.20.950.20">
    <property type="entry name" value="Transmembrane di-heme cytochromes, Chain C"/>
    <property type="match status" value="1"/>
</dbReference>
<keyword evidence="9 13" id="KW-1133">Transmembrane helix</keyword>
<protein>
    <submittedName>
        <fullName evidence="16">Cytochrome b561</fullName>
    </submittedName>
</protein>
<keyword evidence="18" id="KW-1185">Reference proteome</keyword>
<dbReference type="AlphaFoldDB" id="A0A2S6G9T4"/>
<dbReference type="Pfam" id="PF01292">
    <property type="entry name" value="Ni_hydr_CYTB"/>
    <property type="match status" value="1"/>
</dbReference>
<dbReference type="OrthoDB" id="9793784at2"/>